<keyword evidence="1" id="KW-0472">Membrane</keyword>
<dbReference type="AlphaFoldDB" id="A0A0N1EER1"/>
<protein>
    <submittedName>
        <fullName evidence="2">Uncharacterized protein</fullName>
    </submittedName>
</protein>
<feature type="transmembrane region" description="Helical" evidence="1">
    <location>
        <begin position="68"/>
        <end position="87"/>
    </location>
</feature>
<organism evidence="2 3">
    <name type="scientific">Helicobacter pullorum</name>
    <dbReference type="NCBI Taxonomy" id="35818"/>
    <lineage>
        <taxon>Bacteria</taxon>
        <taxon>Pseudomonadati</taxon>
        <taxon>Campylobacterota</taxon>
        <taxon>Epsilonproteobacteria</taxon>
        <taxon>Campylobacterales</taxon>
        <taxon>Helicobacteraceae</taxon>
        <taxon>Helicobacter</taxon>
    </lineage>
</organism>
<dbReference type="PATRIC" id="fig|35818.11.peg.816"/>
<name>A0A0N1EER1_9HELI</name>
<sequence>MIEVILVYLFYIFISILFFVYIPKWRFLAIVLLCVLAVFFISLDITLVGNESLWGLLQTQLEVSKNIFIFYKVIVIGLFLTLLLIAYKNPRTRTIIFAFFVLCNVFMPFNIMENLLFGR</sequence>
<dbReference type="Proteomes" id="UP000037997">
    <property type="component" value="Unassembled WGS sequence"/>
</dbReference>
<feature type="transmembrane region" description="Helical" evidence="1">
    <location>
        <begin position="6"/>
        <end position="22"/>
    </location>
</feature>
<comment type="caution">
    <text evidence="2">The sequence shown here is derived from an EMBL/GenBank/DDBJ whole genome shotgun (WGS) entry which is preliminary data.</text>
</comment>
<feature type="transmembrane region" description="Helical" evidence="1">
    <location>
        <begin position="27"/>
        <end position="48"/>
    </location>
</feature>
<evidence type="ECO:0000313" key="3">
    <source>
        <dbReference type="Proteomes" id="UP000037997"/>
    </source>
</evidence>
<keyword evidence="1" id="KW-0812">Transmembrane</keyword>
<keyword evidence="1" id="KW-1133">Transmembrane helix</keyword>
<reference evidence="2 3" key="1">
    <citation type="submission" date="2014-06" db="EMBL/GenBank/DDBJ databases">
        <title>Helicobacter pullorum isolates in fresh chicken meat - phenotypic and genotypic features.</title>
        <authorList>
            <person name="Borges V."/>
            <person name="Santos A."/>
            <person name="Correia C.B."/>
            <person name="Saraiva M."/>
            <person name="Menard A."/>
            <person name="Vieira L."/>
            <person name="Sampaio D.A."/>
            <person name="Gomes J.P."/>
            <person name="Oleastro M."/>
        </authorList>
    </citation>
    <scope>NUCLEOTIDE SEQUENCE [LARGE SCALE GENOMIC DNA]</scope>
    <source>
        <strain evidence="2 3">229334/12</strain>
    </source>
</reference>
<evidence type="ECO:0000256" key="1">
    <source>
        <dbReference type="SAM" id="Phobius"/>
    </source>
</evidence>
<dbReference type="EMBL" id="JNOC01000171">
    <property type="protein sequence ID" value="KPH51808.1"/>
    <property type="molecule type" value="Genomic_DNA"/>
</dbReference>
<gene>
    <name evidence="2" type="ORF">HPU229334_04105</name>
</gene>
<feature type="transmembrane region" description="Helical" evidence="1">
    <location>
        <begin position="94"/>
        <end position="112"/>
    </location>
</feature>
<proteinExistence type="predicted"/>
<evidence type="ECO:0000313" key="2">
    <source>
        <dbReference type="EMBL" id="KPH51808.1"/>
    </source>
</evidence>
<accession>A0A0N1EER1</accession>